<proteinExistence type="predicted"/>
<evidence type="ECO:0000313" key="2">
    <source>
        <dbReference type="Proteomes" id="UP000279236"/>
    </source>
</evidence>
<dbReference type="RefSeq" id="XP_028477932.1">
    <property type="nucleotide sequence ID" value="XM_028621480.1"/>
</dbReference>
<protein>
    <submittedName>
        <fullName evidence="1">Uncharacterized protein</fullName>
    </submittedName>
</protein>
<keyword evidence="2" id="KW-1185">Reference proteome</keyword>
<name>A0A427Y038_9TREE</name>
<evidence type="ECO:0000313" key="1">
    <source>
        <dbReference type="EMBL" id="RSH84484.1"/>
    </source>
</evidence>
<dbReference type="AlphaFoldDB" id="A0A427Y038"/>
<accession>A0A427Y038</accession>
<reference evidence="1 2" key="1">
    <citation type="submission" date="2018-11" db="EMBL/GenBank/DDBJ databases">
        <title>Genome sequence of Apiotrichum porosum DSM 27194.</title>
        <authorList>
            <person name="Aliyu H."/>
            <person name="Gorte O."/>
            <person name="Ochsenreither K."/>
        </authorList>
    </citation>
    <scope>NUCLEOTIDE SEQUENCE [LARGE SCALE GENOMIC DNA]</scope>
    <source>
        <strain evidence="1 2">DSM 27194</strain>
    </source>
</reference>
<comment type="caution">
    <text evidence="1">The sequence shown here is derived from an EMBL/GenBank/DDBJ whole genome shotgun (WGS) entry which is preliminary data.</text>
</comment>
<dbReference type="Proteomes" id="UP000279236">
    <property type="component" value="Unassembled WGS sequence"/>
</dbReference>
<sequence length="118" mass="12773">MSVLNPNGQPWDPGHYVLVEAYSGFQIHGTIVNVKSGLASYINLCAVYIVGLDLSAFRGEHWHEKLLAAETWLGSLLLPCGPFAAWQVFAPPGVNKLHVSVTFTTEEGGVNYNSDSIA</sequence>
<dbReference type="GeneID" id="39590548"/>
<organism evidence="1 2">
    <name type="scientific">Apiotrichum porosum</name>
    <dbReference type="NCBI Taxonomy" id="105984"/>
    <lineage>
        <taxon>Eukaryota</taxon>
        <taxon>Fungi</taxon>
        <taxon>Dikarya</taxon>
        <taxon>Basidiomycota</taxon>
        <taxon>Agaricomycotina</taxon>
        <taxon>Tremellomycetes</taxon>
        <taxon>Trichosporonales</taxon>
        <taxon>Trichosporonaceae</taxon>
        <taxon>Apiotrichum</taxon>
    </lineage>
</organism>
<dbReference type="EMBL" id="RSCE01000003">
    <property type="protein sequence ID" value="RSH84484.1"/>
    <property type="molecule type" value="Genomic_DNA"/>
</dbReference>
<gene>
    <name evidence="1" type="ORF">EHS24_006005</name>
</gene>